<evidence type="ECO:0000256" key="2">
    <source>
        <dbReference type="SAM" id="Phobius"/>
    </source>
</evidence>
<evidence type="ECO:0000313" key="3">
    <source>
        <dbReference type="Proteomes" id="UP000694845"/>
    </source>
</evidence>
<dbReference type="InterPro" id="IPR045221">
    <property type="entry name" value="Sphingomyelin_synth-like"/>
</dbReference>
<proteinExistence type="predicted"/>
<dbReference type="GO" id="GO:0005886">
    <property type="term" value="C:plasma membrane"/>
    <property type="evidence" value="ECO:0007669"/>
    <property type="project" value="TreeGrafter"/>
</dbReference>
<feature type="compositionally biased region" description="Low complexity" evidence="1">
    <location>
        <begin position="257"/>
        <end position="271"/>
    </location>
</feature>
<protein>
    <submittedName>
        <fullName evidence="4">Phosphatidylcholine:ceramide cholinephosphotransferase 1-like isoform X2</fullName>
    </submittedName>
</protein>
<keyword evidence="3" id="KW-1185">Reference proteome</keyword>
<evidence type="ECO:0000256" key="1">
    <source>
        <dbReference type="SAM" id="MobiDB-lite"/>
    </source>
</evidence>
<gene>
    <name evidence="4" type="primary">LOC110977596</name>
</gene>
<sequence length="324" mass="35214">MEKSCCHTHTPNYLASRNGDARSSSDETSEMIGNDSTTVIDLDDPHEHQKSHGNGFMRNGGLSNGMHPSLAHAHGHQANGALPNSAIEKIAIEIAEAQASAAAHHAPSSPPRFESEPFKTVLAVLYCMLVSFMSAFTMTYTHDRTPDLTVSPPLPDVVFDLVPRIEWAFLACEIGMILLVVANLVNLTFHKHRHSEQMPLVPLSGLGHSRRFAFLHRGCPRALHGGRLDWHDRHQPHIPLLSHAGQHPGPPPPRPLQGPGVAALLPLPGGQNRRRGPQRVRVAVPMSLLLLAGGAQTLAPGQVRSRRLIPRSTNRSSVKLAQSL</sequence>
<dbReference type="GO" id="GO:0005789">
    <property type="term" value="C:endoplasmic reticulum membrane"/>
    <property type="evidence" value="ECO:0007669"/>
    <property type="project" value="TreeGrafter"/>
</dbReference>
<dbReference type="GO" id="GO:0000139">
    <property type="term" value="C:Golgi membrane"/>
    <property type="evidence" value="ECO:0007669"/>
    <property type="project" value="TreeGrafter"/>
</dbReference>
<dbReference type="OrthoDB" id="422827at2759"/>
<dbReference type="GO" id="GO:0047493">
    <property type="term" value="F:ceramide cholinephosphotransferase activity"/>
    <property type="evidence" value="ECO:0007669"/>
    <property type="project" value="TreeGrafter"/>
</dbReference>
<dbReference type="RefSeq" id="XP_022087553.1">
    <property type="nucleotide sequence ID" value="XM_022231861.1"/>
</dbReference>
<name>A0A8B7Y2Z7_ACAPL</name>
<dbReference type="GO" id="GO:0006686">
    <property type="term" value="P:sphingomyelin biosynthetic process"/>
    <property type="evidence" value="ECO:0007669"/>
    <property type="project" value="TreeGrafter"/>
</dbReference>
<feature type="transmembrane region" description="Helical" evidence="2">
    <location>
        <begin position="167"/>
        <end position="189"/>
    </location>
</feature>
<keyword evidence="2" id="KW-0472">Membrane</keyword>
<dbReference type="GO" id="GO:0033188">
    <property type="term" value="F:sphingomyelin synthase activity"/>
    <property type="evidence" value="ECO:0007669"/>
    <property type="project" value="TreeGrafter"/>
</dbReference>
<organism evidence="3 4">
    <name type="scientific">Acanthaster planci</name>
    <name type="common">Crown-of-thorns starfish</name>
    <dbReference type="NCBI Taxonomy" id="133434"/>
    <lineage>
        <taxon>Eukaryota</taxon>
        <taxon>Metazoa</taxon>
        <taxon>Echinodermata</taxon>
        <taxon>Eleutherozoa</taxon>
        <taxon>Asterozoa</taxon>
        <taxon>Asteroidea</taxon>
        <taxon>Valvatacea</taxon>
        <taxon>Valvatida</taxon>
        <taxon>Acanthasteridae</taxon>
        <taxon>Acanthaster</taxon>
    </lineage>
</organism>
<feature type="region of interest" description="Disordered" evidence="1">
    <location>
        <begin position="238"/>
        <end position="276"/>
    </location>
</feature>
<dbReference type="Proteomes" id="UP000694845">
    <property type="component" value="Unplaced"/>
</dbReference>
<dbReference type="GeneID" id="110977596"/>
<accession>A0A8B7Y2Z7</accession>
<keyword evidence="2" id="KW-1133">Transmembrane helix</keyword>
<feature type="transmembrane region" description="Helical" evidence="2">
    <location>
        <begin position="121"/>
        <end position="140"/>
    </location>
</feature>
<keyword evidence="2" id="KW-0812">Transmembrane</keyword>
<reference evidence="4" key="1">
    <citation type="submission" date="2025-08" db="UniProtKB">
        <authorList>
            <consortium name="RefSeq"/>
        </authorList>
    </citation>
    <scope>IDENTIFICATION</scope>
</reference>
<evidence type="ECO:0000313" key="4">
    <source>
        <dbReference type="RefSeq" id="XP_022087553.1"/>
    </source>
</evidence>
<dbReference type="PANTHER" id="PTHR21290:SF27">
    <property type="entry name" value="PHOSPHATIDYLCHOLINE:CERAMIDE CHOLINEPHOSPHOTRANSFERASE 1"/>
    <property type="match status" value="1"/>
</dbReference>
<dbReference type="AlphaFoldDB" id="A0A8B7Y2Z7"/>
<dbReference type="PANTHER" id="PTHR21290">
    <property type="entry name" value="SPHINGOMYELIN SYNTHETASE"/>
    <property type="match status" value="1"/>
</dbReference>
<feature type="region of interest" description="Disordered" evidence="1">
    <location>
        <begin position="1"/>
        <end position="77"/>
    </location>
</feature>
<dbReference type="GO" id="GO:0046513">
    <property type="term" value="P:ceramide biosynthetic process"/>
    <property type="evidence" value="ECO:0007669"/>
    <property type="project" value="TreeGrafter"/>
</dbReference>